<dbReference type="STRING" id="661478.OP10G_3961"/>
<keyword evidence="3" id="KW-1185">Reference proteome</keyword>
<keyword evidence="1" id="KW-1133">Transmembrane helix</keyword>
<evidence type="ECO:0000256" key="1">
    <source>
        <dbReference type="SAM" id="Phobius"/>
    </source>
</evidence>
<feature type="transmembrane region" description="Helical" evidence="1">
    <location>
        <begin position="235"/>
        <end position="254"/>
    </location>
</feature>
<dbReference type="RefSeq" id="WP_025228764.1">
    <property type="nucleotide sequence ID" value="NZ_CP007139.1"/>
</dbReference>
<proteinExistence type="predicted"/>
<feature type="transmembrane region" description="Helical" evidence="1">
    <location>
        <begin position="137"/>
        <end position="156"/>
    </location>
</feature>
<feature type="transmembrane region" description="Helical" evidence="1">
    <location>
        <begin position="12"/>
        <end position="33"/>
    </location>
</feature>
<dbReference type="EMBL" id="CP007139">
    <property type="protein sequence ID" value="AIE87329.1"/>
    <property type="molecule type" value="Genomic_DNA"/>
</dbReference>
<keyword evidence="1" id="KW-0812">Transmembrane</keyword>
<feature type="transmembrane region" description="Helical" evidence="1">
    <location>
        <begin position="104"/>
        <end position="125"/>
    </location>
</feature>
<dbReference type="HOGENOM" id="CLU_051342_0_0_0"/>
<reference evidence="2 3" key="1">
    <citation type="journal article" date="2014" name="PLoS ONE">
        <title>The first complete genome sequence of the class fimbriimonadia in the phylum armatimonadetes.</title>
        <authorList>
            <person name="Hu Z.Y."/>
            <person name="Wang Y.Z."/>
            <person name="Im W.T."/>
            <person name="Wang S.Y."/>
            <person name="Zhao G.P."/>
            <person name="Zheng H.J."/>
            <person name="Quan Z.X."/>
        </authorList>
    </citation>
    <scope>NUCLEOTIDE SEQUENCE [LARGE SCALE GENOMIC DNA]</scope>
    <source>
        <strain evidence="2">Gsoil 348</strain>
    </source>
</reference>
<organism evidence="2 3">
    <name type="scientific">Fimbriimonas ginsengisoli Gsoil 348</name>
    <dbReference type="NCBI Taxonomy" id="661478"/>
    <lineage>
        <taxon>Bacteria</taxon>
        <taxon>Bacillati</taxon>
        <taxon>Armatimonadota</taxon>
        <taxon>Fimbriimonadia</taxon>
        <taxon>Fimbriimonadales</taxon>
        <taxon>Fimbriimonadaceae</taxon>
        <taxon>Fimbriimonas</taxon>
    </lineage>
</organism>
<gene>
    <name evidence="2" type="ORF">OP10G_3961</name>
</gene>
<name>A0A068NYS4_FIMGI</name>
<evidence type="ECO:0000313" key="3">
    <source>
        <dbReference type="Proteomes" id="UP000027982"/>
    </source>
</evidence>
<feature type="transmembrane region" description="Helical" evidence="1">
    <location>
        <begin position="79"/>
        <end position="98"/>
    </location>
</feature>
<feature type="transmembrane region" description="Helical" evidence="1">
    <location>
        <begin position="311"/>
        <end position="337"/>
    </location>
</feature>
<dbReference type="Proteomes" id="UP000027982">
    <property type="component" value="Chromosome"/>
</dbReference>
<protein>
    <recommendedName>
        <fullName evidence="4">Transmembrane protein</fullName>
    </recommendedName>
</protein>
<feature type="transmembrane region" description="Helical" evidence="1">
    <location>
        <begin position="176"/>
        <end position="195"/>
    </location>
</feature>
<evidence type="ECO:0000313" key="2">
    <source>
        <dbReference type="EMBL" id="AIE87329.1"/>
    </source>
</evidence>
<dbReference type="eggNOG" id="ENOG502ZAJW">
    <property type="taxonomic scope" value="Bacteria"/>
</dbReference>
<feature type="transmembrane region" description="Helical" evidence="1">
    <location>
        <begin position="275"/>
        <end position="291"/>
    </location>
</feature>
<feature type="transmembrane region" description="Helical" evidence="1">
    <location>
        <begin position="207"/>
        <end position="229"/>
    </location>
</feature>
<dbReference type="AlphaFoldDB" id="A0A068NYS4"/>
<sequence length="357" mass="42090">MRIATPWIYSQKFDFGAIIGPPVLITTIVLIWGSKLASIGDTPPWLWILLVLGIDVAHVYSSLFRTYFDREEFQRRRKLYLVVPLVSWLGGVVIYALWGPTLFWTAVAYFAIYHFVRQQYGFFMLYRRNEPRGDLSYRIDQMAIYMTTVYPLIYWHTYPRNFQWFSDFEVYRIPTIWPDLVFRAIYIALLAAFVIKEAYRWKQTGELNVGKCLLLFATAAAWGTGIILFNGDLTFTLINIVAHGVPYIALIWIYQYRKRTNQKYAENRFLRFFQLKYVPLYLAALFAFAYFEEGIWDRFVWREHADIFGSFHVVASATALMLLVPLLTMPQITHYVLDAFIWRVNKKDKEEVRAVIG</sequence>
<feature type="transmembrane region" description="Helical" evidence="1">
    <location>
        <begin position="45"/>
        <end position="67"/>
    </location>
</feature>
<dbReference type="OrthoDB" id="235490at2"/>
<evidence type="ECO:0008006" key="4">
    <source>
        <dbReference type="Google" id="ProtNLM"/>
    </source>
</evidence>
<keyword evidence="1" id="KW-0472">Membrane</keyword>
<accession>A0A068NYS4</accession>
<dbReference type="KEGG" id="fgi:OP10G_3961"/>